<reference evidence="1 2" key="1">
    <citation type="submission" date="2020-04" db="EMBL/GenBank/DDBJ databases">
        <title>Advantages and limits of metagenomic assembly and binning of a giant virus.</title>
        <authorList>
            <person name="Schulz F."/>
            <person name="Andreani J."/>
            <person name="Francis R."/>
            <person name="Boudjemaa H."/>
            <person name="Bou Khalil J.Y."/>
            <person name="Lee J."/>
            <person name="La Scola B."/>
            <person name="Woyke T."/>
        </authorList>
    </citation>
    <scope>NUCLEOTIDE SEQUENCE [LARGE SCALE GENOMIC DNA]</scope>
    <source>
        <strain evidence="1 2">FV1/VV64</strain>
    </source>
</reference>
<organism evidence="1 2">
    <name type="scientific">Fadolivirus FV1/VV64</name>
    <dbReference type="NCBI Taxonomy" id="3070911"/>
    <lineage>
        <taxon>Viruses</taxon>
        <taxon>Varidnaviria</taxon>
        <taxon>Bamfordvirae</taxon>
        <taxon>Nucleocytoviricota</taxon>
        <taxon>Megaviricetes</taxon>
        <taxon>Imitervirales</taxon>
        <taxon>Mimiviridae</taxon>
        <taxon>Klosneuvirinae</taxon>
        <taxon>Fadolivirus</taxon>
        <taxon>Fadolivirus algeromassiliense</taxon>
    </lineage>
</organism>
<dbReference type="Proteomes" id="UP001162001">
    <property type="component" value="Segment"/>
</dbReference>
<accession>A0A7D3QUB2</accession>
<evidence type="ECO:0008006" key="3">
    <source>
        <dbReference type="Google" id="ProtNLM"/>
    </source>
</evidence>
<evidence type="ECO:0000313" key="2">
    <source>
        <dbReference type="Proteomes" id="UP001162001"/>
    </source>
</evidence>
<evidence type="ECO:0000313" key="1">
    <source>
        <dbReference type="EMBL" id="QKF93983.1"/>
    </source>
</evidence>
<dbReference type="EMBL" id="MT418680">
    <property type="protein sequence ID" value="QKF93983.1"/>
    <property type="molecule type" value="Genomic_DNA"/>
</dbReference>
<sequence>MATNTYENLPINLFIRQLSDTKGSSILYDEFKEELLKTTDNGNKKYNIFIKEDDNLCMLYNNPHKSLENISEFESSIRSVILEKSTLKPLVTQYNKILYNNESLEFIKDKDWNKFVIQKCYEGTLIVVFNHNSKWYITTRRCLNAQDSTWIRDHSYYDMFVEAMENKFSFEDLNVDYCYHFILVHYKNKNIVSYNTLGREYKELYHVLTTEKYTLKEVPVVINDKVKYITEEKFTSLQELQNEIIKQNENDVKYQKVTLEGYVLRYYLGDVGSSPFVTLKLQTPIYESLMNLKPNNSNIYQCFLELYQQDKLHEFLPYFTRYGNDVVKRIHISMQNISKEMLDLYHMTRNKNNGEMYNKLSVQYKKCLYEIHGLYIKNRKNDFENGVDVKTNGNTKSINVFDVYHYLKTLPSNELRQLYYDRNQIISDVEMKFLNRNCINTTTQSTLMFKHLKNKH</sequence>
<protein>
    <recommendedName>
        <fullName evidence="3">RNA ligase</fullName>
    </recommendedName>
</protein>
<keyword evidence="2" id="KW-1185">Reference proteome</keyword>
<gene>
    <name evidence="1" type="ORF">Fadolivirus_1_525</name>
</gene>
<name>A0A7D3QUB2_9VIRU</name>
<proteinExistence type="predicted"/>